<dbReference type="SUPFAM" id="SSF52058">
    <property type="entry name" value="L domain-like"/>
    <property type="match status" value="1"/>
</dbReference>
<proteinExistence type="inferred from homology"/>
<dbReference type="Gene3D" id="3.80.10.10">
    <property type="entry name" value="Ribonuclease Inhibitor"/>
    <property type="match status" value="1"/>
</dbReference>
<dbReference type="Proteomes" id="UP001224775">
    <property type="component" value="Unassembled WGS sequence"/>
</dbReference>
<keyword evidence="5" id="KW-0966">Cell projection</keyword>
<evidence type="ECO:0000256" key="7">
    <source>
        <dbReference type="SAM" id="MobiDB-lite"/>
    </source>
</evidence>
<comment type="caution">
    <text evidence="9">The sequence shown here is derived from an EMBL/GenBank/DDBJ whole genome shotgun (WGS) entry which is preliminary data.</text>
</comment>
<dbReference type="EMBL" id="JATAAI010000008">
    <property type="protein sequence ID" value="KAK1744069.1"/>
    <property type="molecule type" value="Genomic_DNA"/>
</dbReference>
<evidence type="ECO:0000256" key="6">
    <source>
        <dbReference type="ARBA" id="ARBA00049982"/>
    </source>
</evidence>
<feature type="domain" description="Dynein axonemal assembly factor 11-like CS" evidence="8">
    <location>
        <begin position="272"/>
        <end position="391"/>
    </location>
</feature>
<accession>A0AAD8YCS5</accession>
<sequence>MTSQHSSPPKPSRFITLELIRKRSEHNAGLVSTLEELALHQEELQSIGAVLGRTCGKTLKILLLQNNVIERMIASELKFFKSLEYLNLALNNIHCIERGSLSGMECLRKLDLTLNFIDLDSLEASVDELGRCQSLQELFLIGNPCMGSLDSDSGSLSKQSQGWSGCRAYVVAQLPNLEYLDGQEIKRSERITALQQLPVLTTQLRELAQKCGKERQQLHQHQDGRGNNDLESSYISDDAKTQHNPETRTKISNELHDQKMAKEKQASENSVKHKGEKEWEEEHKDAVEKARGLEESPTSSKDSIKQCNQGKYNFWFEEERSKSGVETLILRVDIPKHLSTSLIDVDIHPNHVVVVIKNKILRLRLPVEVMLRGAIARRSAASGNLELVMPKMNPKEIVVGLTDLRTKISATKTKANNSSRRNTATKCVLMRKRENLGKQIMEEVKHVASSTSKCKD</sequence>
<dbReference type="Pfam" id="PF13855">
    <property type="entry name" value="LRR_8"/>
    <property type="match status" value="1"/>
</dbReference>
<keyword evidence="4" id="KW-0969">Cilium</keyword>
<dbReference type="InterPro" id="IPR032675">
    <property type="entry name" value="LRR_dom_sf"/>
</dbReference>
<comment type="subcellular location">
    <subcellularLocation>
        <location evidence="1">Cell projection</location>
        <location evidence="1">Cilium</location>
    </subcellularLocation>
</comment>
<dbReference type="AlphaFoldDB" id="A0AAD8YCS5"/>
<evidence type="ECO:0000256" key="4">
    <source>
        <dbReference type="ARBA" id="ARBA00023069"/>
    </source>
</evidence>
<dbReference type="InterPro" id="IPR050576">
    <property type="entry name" value="Cilia_flagella_integrity"/>
</dbReference>
<evidence type="ECO:0000256" key="5">
    <source>
        <dbReference type="ARBA" id="ARBA00023273"/>
    </source>
</evidence>
<gene>
    <name evidence="9" type="ORF">QTG54_005666</name>
</gene>
<keyword evidence="3" id="KW-0677">Repeat</keyword>
<name>A0AAD8YCS5_9STRA</name>
<feature type="compositionally biased region" description="Basic and acidic residues" evidence="7">
    <location>
        <begin position="211"/>
        <end position="228"/>
    </location>
</feature>
<feature type="compositionally biased region" description="Polar residues" evidence="7">
    <location>
        <begin position="296"/>
        <end position="305"/>
    </location>
</feature>
<evidence type="ECO:0000259" key="8">
    <source>
        <dbReference type="Pfam" id="PF23602"/>
    </source>
</evidence>
<dbReference type="PANTHER" id="PTHR45973:SF9">
    <property type="entry name" value="LEUCINE-RICH REPEAT-CONTAINING PROTEIN 46"/>
    <property type="match status" value="1"/>
</dbReference>
<dbReference type="GO" id="GO:0005929">
    <property type="term" value="C:cilium"/>
    <property type="evidence" value="ECO:0007669"/>
    <property type="project" value="UniProtKB-SubCell"/>
</dbReference>
<dbReference type="InterPro" id="IPR056496">
    <property type="entry name" value="CS_DNAAF11_C"/>
</dbReference>
<evidence type="ECO:0000313" key="10">
    <source>
        <dbReference type="Proteomes" id="UP001224775"/>
    </source>
</evidence>
<protein>
    <submittedName>
        <fullName evidence="9">Leucine-rich repeat domain-containing protein</fullName>
    </submittedName>
</protein>
<evidence type="ECO:0000256" key="1">
    <source>
        <dbReference type="ARBA" id="ARBA00004138"/>
    </source>
</evidence>
<evidence type="ECO:0000256" key="3">
    <source>
        <dbReference type="ARBA" id="ARBA00022737"/>
    </source>
</evidence>
<evidence type="ECO:0000256" key="2">
    <source>
        <dbReference type="ARBA" id="ARBA00022614"/>
    </source>
</evidence>
<dbReference type="InterPro" id="IPR001611">
    <property type="entry name" value="Leu-rich_rpt"/>
</dbReference>
<evidence type="ECO:0000313" key="9">
    <source>
        <dbReference type="EMBL" id="KAK1744069.1"/>
    </source>
</evidence>
<organism evidence="9 10">
    <name type="scientific">Skeletonema marinoi</name>
    <dbReference type="NCBI Taxonomy" id="267567"/>
    <lineage>
        <taxon>Eukaryota</taxon>
        <taxon>Sar</taxon>
        <taxon>Stramenopiles</taxon>
        <taxon>Ochrophyta</taxon>
        <taxon>Bacillariophyta</taxon>
        <taxon>Coscinodiscophyceae</taxon>
        <taxon>Thalassiosirophycidae</taxon>
        <taxon>Thalassiosirales</taxon>
        <taxon>Skeletonemataceae</taxon>
        <taxon>Skeletonema</taxon>
        <taxon>Skeletonema marinoi-dohrnii complex</taxon>
    </lineage>
</organism>
<dbReference type="PANTHER" id="PTHR45973">
    <property type="entry name" value="PROTEIN PHOSPHATASE 1 REGULATORY SUBUNIT SDS22-RELATED"/>
    <property type="match status" value="1"/>
</dbReference>
<reference evidence="9" key="1">
    <citation type="submission" date="2023-06" db="EMBL/GenBank/DDBJ databases">
        <title>Survivors Of The Sea: Transcriptome response of Skeletonema marinoi to long-term dormancy.</title>
        <authorList>
            <person name="Pinder M.I.M."/>
            <person name="Kourtchenko O."/>
            <person name="Robertson E.K."/>
            <person name="Larsson T."/>
            <person name="Maumus F."/>
            <person name="Osuna-Cruz C.M."/>
            <person name="Vancaester E."/>
            <person name="Stenow R."/>
            <person name="Vandepoele K."/>
            <person name="Ploug H."/>
            <person name="Bruchert V."/>
            <person name="Godhe A."/>
            <person name="Topel M."/>
        </authorList>
    </citation>
    <scope>NUCLEOTIDE SEQUENCE</scope>
    <source>
        <strain evidence="9">R05AC</strain>
    </source>
</reference>
<comment type="similarity">
    <text evidence="6">Belongs to the tilB family.</text>
</comment>
<dbReference type="GO" id="GO:0005737">
    <property type="term" value="C:cytoplasm"/>
    <property type="evidence" value="ECO:0007669"/>
    <property type="project" value="UniProtKB-ARBA"/>
</dbReference>
<feature type="compositionally biased region" description="Basic and acidic residues" evidence="7">
    <location>
        <begin position="237"/>
        <end position="294"/>
    </location>
</feature>
<keyword evidence="10" id="KW-1185">Reference proteome</keyword>
<feature type="region of interest" description="Disordered" evidence="7">
    <location>
        <begin position="211"/>
        <end position="305"/>
    </location>
</feature>
<keyword evidence="2" id="KW-0433">Leucine-rich repeat</keyword>
<dbReference type="Pfam" id="PF23602">
    <property type="entry name" value="CS_DNAAF11_C"/>
    <property type="match status" value="1"/>
</dbReference>